<feature type="region of interest" description="Disordered" evidence="1">
    <location>
        <begin position="721"/>
        <end position="751"/>
    </location>
</feature>
<organism evidence="2 3">
    <name type="scientific">Furculomyces boomerangus</name>
    <dbReference type="NCBI Taxonomy" id="61424"/>
    <lineage>
        <taxon>Eukaryota</taxon>
        <taxon>Fungi</taxon>
        <taxon>Fungi incertae sedis</taxon>
        <taxon>Zoopagomycota</taxon>
        <taxon>Kickxellomycotina</taxon>
        <taxon>Harpellomycetes</taxon>
        <taxon>Harpellales</taxon>
        <taxon>Harpellaceae</taxon>
        <taxon>Furculomyces</taxon>
    </lineage>
</organism>
<reference evidence="2 3" key="1">
    <citation type="journal article" date="2018" name="MBio">
        <title>Comparative Genomics Reveals the Core Gene Toolbox for the Fungus-Insect Symbiosis.</title>
        <authorList>
            <person name="Wang Y."/>
            <person name="Stata M."/>
            <person name="Wang W."/>
            <person name="Stajich J.E."/>
            <person name="White M.M."/>
            <person name="Moncalvo J.M."/>
        </authorList>
    </citation>
    <scope>NUCLEOTIDE SEQUENCE [LARGE SCALE GENOMIC DNA]</scope>
    <source>
        <strain evidence="2 3">AUS-77-4</strain>
    </source>
</reference>
<evidence type="ECO:0000256" key="1">
    <source>
        <dbReference type="SAM" id="MobiDB-lite"/>
    </source>
</evidence>
<accession>A0A2T9Y870</accession>
<sequence length="751" mass="80354">VYEKPANEVIELEKGDINENNTVDDNCQTNESQDPDFESTSGFVILDSQPEELLSKLLRKSNLDGNSKDLKVVATENDKDVDATVQKELLAATENISTLTIDKKPLKKDIDEIENNRVDIENGGDETRIRDIKNNEDFTRNIMPQDLYSDGEIDNHPVTAFDVNLPEKREIIKKSEEIDKIANQGEISDSPNTESNRFEVVTSDMVESLSLDGDNLDQISLGLANTEISDKASSSIETNKVEKNPAHHETDEKTSLEEELVSDVQKPDSGNTSEFIQVVNIISKPKTEGDKDELKIEDKTVENENIQEKSLKTLGKTAEEKVLSFKSMESQSLADDVHVEIPQLMPKVSGDTEPDMDDSSEDSFVNVEPVDISQDGDQIVYSYDNLTDQKEDMLDIDSIDKAIKEIDMDTETPNTFDISSKAESSKTEQQNFVQPLLPNAGFEAKEPGIDTIGNIDHLQTTEFKSSSVFSQPSFSQSSFGAQNNGDTNSGFGQPSFSQPSFAQPAFGQSTFGQPAFGKPTFGQSGFGTQASSSTNSGLGSSGPVFGQSAFGRGNNQPASFGSLSSSQSAFGSVEQGKTTFGATSVFGKQISSQKTLQDSENGKPSAFGSTSSDNSGSSSGFGQSTFGQPAFGKPTFGQSGFGTQASSSTNSGLGSSGPVFGQSAFGQGNSQPASFGSLGSSQPVFGAGVSGQGFGQSSFGSDKSAQQGGFAKVAFSSGFSDIRGKNAMNDDSDDEDDSKSLPSVIYSDEDI</sequence>
<feature type="compositionally biased region" description="Low complexity" evidence="1">
    <location>
        <begin position="531"/>
        <end position="542"/>
    </location>
</feature>
<feature type="compositionally biased region" description="Basic and acidic residues" evidence="1">
    <location>
        <begin position="239"/>
        <end position="256"/>
    </location>
</feature>
<protein>
    <submittedName>
        <fullName evidence="2">Uncharacterized protein</fullName>
    </submittedName>
</protein>
<evidence type="ECO:0000313" key="2">
    <source>
        <dbReference type="EMBL" id="PVU88541.1"/>
    </source>
</evidence>
<dbReference type="Proteomes" id="UP000245699">
    <property type="component" value="Unassembled WGS sequence"/>
</dbReference>
<feature type="compositionally biased region" description="Polar residues" evidence="1">
    <location>
        <begin position="664"/>
        <end position="683"/>
    </location>
</feature>
<feature type="compositionally biased region" description="Low complexity" evidence="1">
    <location>
        <begin position="646"/>
        <end position="657"/>
    </location>
</feature>
<feature type="region of interest" description="Disordered" evidence="1">
    <location>
        <begin position="473"/>
        <end position="574"/>
    </location>
</feature>
<feature type="non-terminal residue" evidence="2">
    <location>
        <position position="1"/>
    </location>
</feature>
<dbReference type="AlphaFoldDB" id="A0A2T9Y870"/>
<feature type="compositionally biased region" description="Polar residues" evidence="1">
    <location>
        <begin position="480"/>
        <end position="512"/>
    </location>
</feature>
<evidence type="ECO:0000313" key="3">
    <source>
        <dbReference type="Proteomes" id="UP000245699"/>
    </source>
</evidence>
<dbReference type="EMBL" id="MBFT01000615">
    <property type="protein sequence ID" value="PVU88541.1"/>
    <property type="molecule type" value="Genomic_DNA"/>
</dbReference>
<gene>
    <name evidence="2" type="ORF">BB559_005533</name>
</gene>
<name>A0A2T9Y870_9FUNG</name>
<keyword evidence="3" id="KW-1185">Reference proteome</keyword>
<feature type="compositionally biased region" description="Polar residues" evidence="1">
    <location>
        <begin position="521"/>
        <end position="530"/>
    </location>
</feature>
<proteinExistence type="predicted"/>
<feature type="compositionally biased region" description="Polar residues" evidence="1">
    <location>
        <begin position="411"/>
        <end position="431"/>
    </location>
</feature>
<comment type="caution">
    <text evidence="2">The sequence shown here is derived from an EMBL/GenBank/DDBJ whole genome shotgun (WGS) entry which is preliminary data.</text>
</comment>
<dbReference type="OrthoDB" id="20729at2759"/>
<feature type="region of interest" description="Disordered" evidence="1">
    <location>
        <begin position="230"/>
        <end position="258"/>
    </location>
</feature>
<feature type="compositionally biased region" description="Polar residues" evidence="1">
    <location>
        <begin position="589"/>
        <end position="599"/>
    </location>
</feature>
<feature type="region of interest" description="Disordered" evidence="1">
    <location>
        <begin position="589"/>
        <end position="705"/>
    </location>
</feature>
<feature type="compositionally biased region" description="Polar residues" evidence="1">
    <location>
        <begin position="636"/>
        <end position="645"/>
    </location>
</feature>
<dbReference type="STRING" id="61424.A0A2T9Y870"/>
<feature type="compositionally biased region" description="Low complexity" evidence="1">
    <location>
        <begin position="605"/>
        <end position="627"/>
    </location>
</feature>
<feature type="region of interest" description="Disordered" evidence="1">
    <location>
        <begin position="408"/>
        <end position="431"/>
    </location>
</feature>
<feature type="compositionally biased region" description="Low complexity" evidence="1">
    <location>
        <begin position="558"/>
        <end position="572"/>
    </location>
</feature>